<dbReference type="NCBIfam" id="TIGR03573">
    <property type="entry name" value="WbuX"/>
    <property type="match status" value="1"/>
</dbReference>
<dbReference type="InterPro" id="IPR014729">
    <property type="entry name" value="Rossmann-like_a/b/a_fold"/>
</dbReference>
<protein>
    <submittedName>
        <fullName evidence="1">WbpG</fullName>
    </submittedName>
</protein>
<reference evidence="1" key="1">
    <citation type="submission" date="2020-01" db="EMBL/GenBank/DDBJ databases">
        <authorList>
            <person name="Meier V. D."/>
            <person name="Meier V D."/>
        </authorList>
    </citation>
    <scope>NUCLEOTIDE SEQUENCE</scope>
    <source>
        <strain evidence="1">HLG_WM_MAG_05</strain>
    </source>
</reference>
<dbReference type="EMBL" id="CACVAU010000014">
    <property type="protein sequence ID" value="CAA6804509.1"/>
    <property type="molecule type" value="Genomic_DNA"/>
</dbReference>
<name>A0A6S6SHX3_9BACT</name>
<dbReference type="Gene3D" id="3.40.50.620">
    <property type="entry name" value="HUPs"/>
    <property type="match status" value="1"/>
</dbReference>
<sequence>MSQLKICSRCIYDERVASIQFDKEGVCNYCHQIDMLKVDYGTGLEKGEAEFRNIINAIKKDGKNKKYDCVIGVSGGTDSSYMLYLSKQWGLRPLAVHYDNTWNTSIATENMRKVLTALDIDLYTHVVDNKESDDIFKSFFFADVAEIEAATDLALAEVMYRAAWKHGVKYVLEGHSFITEGITPVGRNYFDGKYIQSIHKKFGKLPMKSYPLMTFSRFLFWSSFAKIKKIRPFWYIDYNKEDARSFLEKEYDWRYYGGHHLENRMTAFFHGIYAPQKFKTDFRNNTLSALVRNGKVSREVAWKEYTSPPHTEKDLLEYFKKRLGLSNEEYDEVMNRKPKVWYEYPTYKKRFEMLRPLFKLLAKANLVPMSFYLKYCFPIKKDEV</sequence>
<dbReference type="SUPFAM" id="SSF52402">
    <property type="entry name" value="Adenine nucleotide alpha hydrolases-like"/>
    <property type="match status" value="1"/>
</dbReference>
<dbReference type="AlphaFoldDB" id="A0A6S6SHX3"/>
<organism evidence="1">
    <name type="scientific">uncultured Sulfurovum sp</name>
    <dbReference type="NCBI Taxonomy" id="269237"/>
    <lineage>
        <taxon>Bacteria</taxon>
        <taxon>Pseudomonadati</taxon>
        <taxon>Campylobacterota</taxon>
        <taxon>Epsilonproteobacteria</taxon>
        <taxon>Campylobacterales</taxon>
        <taxon>Sulfurovaceae</taxon>
        <taxon>Sulfurovum</taxon>
        <taxon>environmental samples</taxon>
    </lineage>
</organism>
<evidence type="ECO:0000313" key="1">
    <source>
        <dbReference type="EMBL" id="CAA6804509.1"/>
    </source>
</evidence>
<accession>A0A6S6SHX3</accession>
<dbReference type="InterPro" id="IPR020022">
    <property type="entry name" value="N-acetyl_sugar_amidoTrfase"/>
</dbReference>
<proteinExistence type="predicted"/>
<gene>
    <name evidence="1" type="ORF">HELGO_WM11852</name>
</gene>